<reference evidence="1 2" key="2">
    <citation type="journal article" date="2019" name="G3 (Bethesda)">
        <title>Hybrid Assembly of the Genome of the Entomopathogenic Nematode Steinernema carpocapsae Identifies the X-Chromosome.</title>
        <authorList>
            <person name="Serra L."/>
            <person name="Macchietto M."/>
            <person name="Macias-Munoz A."/>
            <person name="McGill C.J."/>
            <person name="Rodriguez I.M."/>
            <person name="Rodriguez B."/>
            <person name="Murad R."/>
            <person name="Mortazavi A."/>
        </authorList>
    </citation>
    <scope>NUCLEOTIDE SEQUENCE [LARGE SCALE GENOMIC DNA]</scope>
    <source>
        <strain evidence="1 2">ALL</strain>
    </source>
</reference>
<evidence type="ECO:0000313" key="1">
    <source>
        <dbReference type="EMBL" id="TKR69799.1"/>
    </source>
</evidence>
<accession>A0A4U5MK49</accession>
<keyword evidence="2" id="KW-1185">Reference proteome</keyword>
<evidence type="ECO:0000313" key="2">
    <source>
        <dbReference type="Proteomes" id="UP000298663"/>
    </source>
</evidence>
<dbReference type="EMBL" id="AZBU02000007">
    <property type="protein sequence ID" value="TKR69799.1"/>
    <property type="molecule type" value="Genomic_DNA"/>
</dbReference>
<comment type="caution">
    <text evidence="1">The sequence shown here is derived from an EMBL/GenBank/DDBJ whole genome shotgun (WGS) entry which is preliminary data.</text>
</comment>
<reference evidence="1 2" key="1">
    <citation type="journal article" date="2015" name="Genome Biol.">
        <title>Comparative genomics of Steinernema reveals deeply conserved gene regulatory networks.</title>
        <authorList>
            <person name="Dillman A.R."/>
            <person name="Macchietto M."/>
            <person name="Porter C.F."/>
            <person name="Rogers A."/>
            <person name="Williams B."/>
            <person name="Antoshechkin I."/>
            <person name="Lee M.M."/>
            <person name="Goodwin Z."/>
            <person name="Lu X."/>
            <person name="Lewis E.E."/>
            <person name="Goodrich-Blair H."/>
            <person name="Stock S.P."/>
            <person name="Adams B.J."/>
            <person name="Sternberg P.W."/>
            <person name="Mortazavi A."/>
        </authorList>
    </citation>
    <scope>NUCLEOTIDE SEQUENCE [LARGE SCALE GENOMIC DNA]</scope>
    <source>
        <strain evidence="1 2">ALL</strain>
    </source>
</reference>
<gene>
    <name evidence="1" type="ORF">L596_021904</name>
</gene>
<organism evidence="1 2">
    <name type="scientific">Steinernema carpocapsae</name>
    <name type="common">Entomopathogenic nematode</name>
    <dbReference type="NCBI Taxonomy" id="34508"/>
    <lineage>
        <taxon>Eukaryota</taxon>
        <taxon>Metazoa</taxon>
        <taxon>Ecdysozoa</taxon>
        <taxon>Nematoda</taxon>
        <taxon>Chromadorea</taxon>
        <taxon>Rhabditida</taxon>
        <taxon>Tylenchina</taxon>
        <taxon>Panagrolaimomorpha</taxon>
        <taxon>Strongyloidoidea</taxon>
        <taxon>Steinernematidae</taxon>
        <taxon>Steinernema</taxon>
    </lineage>
</organism>
<name>A0A4U5MK49_STECR</name>
<proteinExistence type="predicted"/>
<protein>
    <submittedName>
        <fullName evidence="1">Uncharacterized protein</fullName>
    </submittedName>
</protein>
<sequence length="91" mass="10575">MRTFTSSGLQTLVSVRSCPNNYVDSFFHSNHRFHKNEQSRDQLAKPRITATRMCYRNCQVCKLKIRDVGSSTVKILLIQNNKSYYNQAKSN</sequence>
<dbReference type="Proteomes" id="UP000298663">
    <property type="component" value="Unassembled WGS sequence"/>
</dbReference>
<dbReference type="AlphaFoldDB" id="A0A4U5MK49"/>